<evidence type="ECO:0000313" key="6">
    <source>
        <dbReference type="EMBL" id="KJA27703.1"/>
    </source>
</evidence>
<proteinExistence type="predicted"/>
<feature type="compositionally biased region" description="Acidic residues" evidence="4">
    <location>
        <begin position="476"/>
        <end position="485"/>
    </location>
</feature>
<evidence type="ECO:0000256" key="2">
    <source>
        <dbReference type="ARBA" id="ARBA00022771"/>
    </source>
</evidence>
<feature type="compositionally biased region" description="Low complexity" evidence="4">
    <location>
        <begin position="532"/>
        <end position="541"/>
    </location>
</feature>
<accession>A0A0D2MUR8</accession>
<protein>
    <recommendedName>
        <fullName evidence="5">Zinc finger PHD-type domain-containing protein</fullName>
    </recommendedName>
</protein>
<dbReference type="SUPFAM" id="SSF57903">
    <property type="entry name" value="FYVE/PHD zinc finger"/>
    <property type="match status" value="1"/>
</dbReference>
<feature type="compositionally biased region" description="Acidic residues" evidence="4">
    <location>
        <begin position="421"/>
        <end position="430"/>
    </location>
</feature>
<dbReference type="AlphaFoldDB" id="A0A0D2MUR8"/>
<feature type="region of interest" description="Disordered" evidence="4">
    <location>
        <begin position="532"/>
        <end position="583"/>
    </location>
</feature>
<evidence type="ECO:0000256" key="1">
    <source>
        <dbReference type="ARBA" id="ARBA00022723"/>
    </source>
</evidence>
<keyword evidence="3" id="KW-0862">Zinc</keyword>
<feature type="region of interest" description="Disordered" evidence="4">
    <location>
        <begin position="273"/>
        <end position="498"/>
    </location>
</feature>
<dbReference type="Gene3D" id="3.30.40.10">
    <property type="entry name" value="Zinc/RING finger domain, C3HC4 (zinc finger)"/>
    <property type="match status" value="1"/>
</dbReference>
<dbReference type="InterPro" id="IPR011011">
    <property type="entry name" value="Znf_FYVE_PHD"/>
</dbReference>
<name>A0A0D2MUR8_HYPSF</name>
<dbReference type="PROSITE" id="PS01359">
    <property type="entry name" value="ZF_PHD_1"/>
    <property type="match status" value="1"/>
</dbReference>
<keyword evidence="1" id="KW-0479">Metal-binding</keyword>
<dbReference type="EMBL" id="KN817523">
    <property type="protein sequence ID" value="KJA27703.1"/>
    <property type="molecule type" value="Genomic_DNA"/>
</dbReference>
<feature type="compositionally biased region" description="Acidic residues" evidence="4">
    <location>
        <begin position="131"/>
        <end position="140"/>
    </location>
</feature>
<dbReference type="GO" id="GO:0008270">
    <property type="term" value="F:zinc ion binding"/>
    <property type="evidence" value="ECO:0007669"/>
    <property type="project" value="UniProtKB-KW"/>
</dbReference>
<feature type="region of interest" description="Disordered" evidence="4">
    <location>
        <begin position="96"/>
        <end position="236"/>
    </location>
</feature>
<dbReference type="SMART" id="SM00249">
    <property type="entry name" value="PHD"/>
    <property type="match status" value="1"/>
</dbReference>
<feature type="compositionally biased region" description="Polar residues" evidence="4">
    <location>
        <begin position="195"/>
        <end position="205"/>
    </location>
</feature>
<dbReference type="OrthoDB" id="10033786at2759"/>
<feature type="compositionally biased region" description="Low complexity" evidence="4">
    <location>
        <begin position="174"/>
        <end position="194"/>
    </location>
</feature>
<dbReference type="STRING" id="945553.A0A0D2MUR8"/>
<evidence type="ECO:0000313" key="7">
    <source>
        <dbReference type="Proteomes" id="UP000054270"/>
    </source>
</evidence>
<keyword evidence="7" id="KW-1185">Reference proteome</keyword>
<feature type="compositionally biased region" description="Basic and acidic residues" evidence="4">
    <location>
        <begin position="565"/>
        <end position="578"/>
    </location>
</feature>
<evidence type="ECO:0000256" key="3">
    <source>
        <dbReference type="ARBA" id="ARBA00022833"/>
    </source>
</evidence>
<evidence type="ECO:0000256" key="4">
    <source>
        <dbReference type="SAM" id="MobiDB-lite"/>
    </source>
</evidence>
<feature type="compositionally biased region" description="Basic residues" evidence="4">
    <location>
        <begin position="400"/>
        <end position="409"/>
    </location>
</feature>
<feature type="compositionally biased region" description="Pro residues" evidence="4">
    <location>
        <begin position="210"/>
        <end position="219"/>
    </location>
</feature>
<evidence type="ECO:0000259" key="5">
    <source>
        <dbReference type="SMART" id="SM00249"/>
    </source>
</evidence>
<organism evidence="6 7">
    <name type="scientific">Hypholoma sublateritium (strain FD-334 SS-4)</name>
    <dbReference type="NCBI Taxonomy" id="945553"/>
    <lineage>
        <taxon>Eukaryota</taxon>
        <taxon>Fungi</taxon>
        <taxon>Dikarya</taxon>
        <taxon>Basidiomycota</taxon>
        <taxon>Agaricomycotina</taxon>
        <taxon>Agaricomycetes</taxon>
        <taxon>Agaricomycetidae</taxon>
        <taxon>Agaricales</taxon>
        <taxon>Agaricineae</taxon>
        <taxon>Strophariaceae</taxon>
        <taxon>Hypholoma</taxon>
    </lineage>
</organism>
<dbReference type="InterPro" id="IPR019786">
    <property type="entry name" value="Zinc_finger_PHD-type_CS"/>
</dbReference>
<feature type="compositionally biased region" description="Low complexity" evidence="4">
    <location>
        <begin position="443"/>
        <end position="456"/>
    </location>
</feature>
<feature type="compositionally biased region" description="Low complexity" evidence="4">
    <location>
        <begin position="115"/>
        <end position="130"/>
    </location>
</feature>
<reference evidence="7" key="1">
    <citation type="submission" date="2014-04" db="EMBL/GenBank/DDBJ databases">
        <title>Evolutionary Origins and Diversification of the Mycorrhizal Mutualists.</title>
        <authorList>
            <consortium name="DOE Joint Genome Institute"/>
            <consortium name="Mycorrhizal Genomics Consortium"/>
            <person name="Kohler A."/>
            <person name="Kuo A."/>
            <person name="Nagy L.G."/>
            <person name="Floudas D."/>
            <person name="Copeland A."/>
            <person name="Barry K.W."/>
            <person name="Cichocki N."/>
            <person name="Veneault-Fourrey C."/>
            <person name="LaButti K."/>
            <person name="Lindquist E.A."/>
            <person name="Lipzen A."/>
            <person name="Lundell T."/>
            <person name="Morin E."/>
            <person name="Murat C."/>
            <person name="Riley R."/>
            <person name="Ohm R."/>
            <person name="Sun H."/>
            <person name="Tunlid A."/>
            <person name="Henrissat B."/>
            <person name="Grigoriev I.V."/>
            <person name="Hibbett D.S."/>
            <person name="Martin F."/>
        </authorList>
    </citation>
    <scope>NUCLEOTIDE SEQUENCE [LARGE SCALE GENOMIC DNA]</scope>
    <source>
        <strain evidence="7">FD-334 SS-4</strain>
    </source>
</reference>
<sequence>MPSPCTGCGSATTSPTKFLLVCRQCGRPWHHRCHRPPVSDKELIQIIGLFNKARAASDSTPKTLPWTCGACVKGKAPAAAPVASGSATSGAIPAIRTPIASGSGAPPAPRPEQAPGPKGAPKAKAPSPIVIDDDSDDDIVLLENPPPALAPARTHAPTVPAPPTARLQAISPLAAPGARAPQPQPQPSSGRPASNSAQIGTKSTSRAPATRPPPGPGPGPTQGARPPTTLVSSVIPPSSLRAEHPFIAALAPARSMSAVSRTLVPALDGLSMQQHSQEPACAPVRTPAREEEEEEARYRARTKMHPQKSAMRGLVRTNRASGADVDEDKGGASTTTEPGPPRSPRVKHHPWKSARNSMRTQPMFEDDDDKGDVDEDEEDDENSEDGASPTKNPVLQASPRVKHHPRKSARNLTRTQRVSEDEGFIGDGSDENARTNDPDDNGSPTTEPTPSSSSPRPRYKHHPWKSARNIRLPEPMPEDDEDEQVDQLLPTPAPDTPAIKREAEPALRVPAAPPPPLISAWIAAHPAPDTPPDAWARAAARAHSRVGGGAKRPRKAFAVVHRPGGRVEARGGEGEGKGKGASAPFFFSADAWMRAKMVEMK</sequence>
<feature type="domain" description="Zinc finger PHD-type" evidence="5">
    <location>
        <begin position="4"/>
        <end position="72"/>
    </location>
</feature>
<feature type="compositionally biased region" description="Acidic residues" evidence="4">
    <location>
        <begin position="364"/>
        <end position="384"/>
    </location>
</feature>
<gene>
    <name evidence="6" type="ORF">HYPSUDRAFT_34829</name>
</gene>
<dbReference type="InterPro" id="IPR001965">
    <property type="entry name" value="Znf_PHD"/>
</dbReference>
<dbReference type="Proteomes" id="UP000054270">
    <property type="component" value="Unassembled WGS sequence"/>
</dbReference>
<dbReference type="InterPro" id="IPR013083">
    <property type="entry name" value="Znf_RING/FYVE/PHD"/>
</dbReference>
<keyword evidence="2" id="KW-0863">Zinc-finger</keyword>